<sequence length="563" mass="60155">MSETLDRLQSRNSYLLDGKNIALELDEEPLTRLIARLEAATSRLEDMASSAASFEGEGGAANGVSQDSTTSGKGVPRAAAGVAAAGASPTPKPQQDLPPFIVDLDILIHGDVEDYAKLSNASAIGGLVGEQSRSVVTSFQALRHFLLITTKAKKPEDGAVYMETLQSLQERMGKVDDIRSNNRPSPQKDQLAMVADGISAMAWVTVDSKPHEYVNELFGGAQMYGNKVLKQFKDKYVGDEAQVEWVKSFYKVMRSLIAYIKQHHPQGVKWNANGVDAREALEQVSAVNGTSTTSSGPPPPPPLPSSGGPPPPPPPPPGLLPAPAAKKAPAADMGAVFADLNRGAAITSGLKKVDASQMTHKNPNLRTSAVVPERSNSGSSIGRSNSPGAPPGKKPKPESLRTKKPPKKELDGSKWIIENFETPSSPIEIQAEQNHSILITKCKGAIIRVNGKANAISIDNCTKTSMILDSLVSSLDVIKCPSFALQVIDTIPTVLLDQVDGAQIYLSKESLNTDIFTSKCSSINVNLPPETEDDDYKESPIPEQFRSFIKGGKLITEIVEHAG</sequence>
<proteinExistence type="inferred from homology"/>
<dbReference type="InterPro" id="IPR013992">
    <property type="entry name" value="Adenylate_cyclase-assoc_CAP_N"/>
</dbReference>
<feature type="compositionally biased region" description="Low complexity" evidence="5">
    <location>
        <begin position="374"/>
        <end position="387"/>
    </location>
</feature>
<dbReference type="GO" id="GO:0008179">
    <property type="term" value="F:adenylate cyclase binding"/>
    <property type="evidence" value="ECO:0007669"/>
    <property type="project" value="TreeGrafter"/>
</dbReference>
<evidence type="ECO:0000256" key="4">
    <source>
        <dbReference type="RuleBase" id="RU000647"/>
    </source>
</evidence>
<dbReference type="InterPro" id="IPR001837">
    <property type="entry name" value="Adenylate_cyclase-assoc_CAP"/>
</dbReference>
<dbReference type="GO" id="GO:0019933">
    <property type="term" value="P:cAMP-mediated signaling"/>
    <property type="evidence" value="ECO:0007669"/>
    <property type="project" value="TreeGrafter"/>
</dbReference>
<evidence type="ECO:0000256" key="5">
    <source>
        <dbReference type="SAM" id="MobiDB-lite"/>
    </source>
</evidence>
<feature type="domain" description="C-CAP/cofactor C-like" evidence="6">
    <location>
        <begin position="405"/>
        <end position="543"/>
    </location>
</feature>
<dbReference type="PANTHER" id="PTHR10652:SF0">
    <property type="entry name" value="ADENYLYL CYCLASE-ASSOCIATED PROTEIN"/>
    <property type="match status" value="1"/>
</dbReference>
<dbReference type="Pfam" id="PF01213">
    <property type="entry name" value="CAP_N-CM"/>
    <property type="match status" value="1"/>
</dbReference>
<comment type="similarity">
    <text evidence="1 4">Belongs to the CAP family.</text>
</comment>
<dbReference type="GO" id="GO:0003779">
    <property type="term" value="F:actin binding"/>
    <property type="evidence" value="ECO:0007669"/>
    <property type="project" value="InterPro"/>
</dbReference>
<accession>A0A9P4U3F5</accession>
<dbReference type="OrthoDB" id="77251at2759"/>
<evidence type="ECO:0000313" key="8">
    <source>
        <dbReference type="Proteomes" id="UP000800235"/>
    </source>
</evidence>
<protein>
    <recommendedName>
        <fullName evidence="3 4">Adenylyl cyclase-associated protein</fullName>
    </recommendedName>
</protein>
<dbReference type="InterPro" id="IPR036222">
    <property type="entry name" value="CAP_N_sf"/>
</dbReference>
<dbReference type="SUPFAM" id="SSF69340">
    <property type="entry name" value="C-terminal domain of adenylylcyclase associated protein"/>
    <property type="match status" value="1"/>
</dbReference>
<dbReference type="Gene3D" id="1.25.40.330">
    <property type="entry name" value="Adenylate cyclase-associated CAP, N-terminal domain"/>
    <property type="match status" value="1"/>
</dbReference>
<dbReference type="Proteomes" id="UP000800235">
    <property type="component" value="Unassembled WGS sequence"/>
</dbReference>
<dbReference type="AlphaFoldDB" id="A0A9P4U3F5"/>
<feature type="region of interest" description="Disordered" evidence="5">
    <location>
        <begin position="286"/>
        <end position="327"/>
    </location>
</feature>
<reference evidence="7" key="1">
    <citation type="journal article" date="2020" name="Stud. Mycol.">
        <title>101 Dothideomycetes genomes: a test case for predicting lifestyles and emergence of pathogens.</title>
        <authorList>
            <person name="Haridas S."/>
            <person name="Albert R."/>
            <person name="Binder M."/>
            <person name="Bloem J."/>
            <person name="Labutti K."/>
            <person name="Salamov A."/>
            <person name="Andreopoulos B."/>
            <person name="Baker S."/>
            <person name="Barry K."/>
            <person name="Bills G."/>
            <person name="Bluhm B."/>
            <person name="Cannon C."/>
            <person name="Castanera R."/>
            <person name="Culley D."/>
            <person name="Daum C."/>
            <person name="Ezra D."/>
            <person name="Gonzalez J."/>
            <person name="Henrissat B."/>
            <person name="Kuo A."/>
            <person name="Liang C."/>
            <person name="Lipzen A."/>
            <person name="Lutzoni F."/>
            <person name="Magnuson J."/>
            <person name="Mondo S."/>
            <person name="Nolan M."/>
            <person name="Ohm R."/>
            <person name="Pangilinan J."/>
            <person name="Park H.-J."/>
            <person name="Ramirez L."/>
            <person name="Alfaro M."/>
            <person name="Sun H."/>
            <person name="Tritt A."/>
            <person name="Yoshinaga Y."/>
            <person name="Zwiers L.-H."/>
            <person name="Turgeon B."/>
            <person name="Goodwin S."/>
            <person name="Spatafora J."/>
            <person name="Crous P."/>
            <person name="Grigoriev I."/>
        </authorList>
    </citation>
    <scope>NUCLEOTIDE SEQUENCE</scope>
    <source>
        <strain evidence="7">CBS 130266</strain>
    </source>
</reference>
<feature type="region of interest" description="Disordered" evidence="5">
    <location>
        <begin position="48"/>
        <end position="96"/>
    </location>
</feature>
<dbReference type="Gene3D" id="2.160.20.70">
    <property type="match status" value="1"/>
</dbReference>
<dbReference type="PROSITE" id="PS01088">
    <property type="entry name" value="CAP_1"/>
    <property type="match status" value="1"/>
</dbReference>
<evidence type="ECO:0000256" key="2">
    <source>
        <dbReference type="ARBA" id="ARBA00054756"/>
    </source>
</evidence>
<dbReference type="GO" id="GO:0005737">
    <property type="term" value="C:cytoplasm"/>
    <property type="evidence" value="ECO:0007669"/>
    <property type="project" value="TreeGrafter"/>
</dbReference>
<feature type="compositionally biased region" description="Pro residues" evidence="5">
    <location>
        <begin position="296"/>
        <end position="320"/>
    </location>
</feature>
<name>A0A9P4U3F5_9PEZI</name>
<dbReference type="SUPFAM" id="SSF101278">
    <property type="entry name" value="N-terminal domain of adenylylcyclase associated protein, CAP"/>
    <property type="match status" value="1"/>
</dbReference>
<dbReference type="InterPro" id="IPR006599">
    <property type="entry name" value="CARP_motif"/>
</dbReference>
<dbReference type="InterPro" id="IPR018106">
    <property type="entry name" value="CAP_CS_N"/>
</dbReference>
<feature type="compositionally biased region" description="Basic and acidic residues" evidence="5">
    <location>
        <begin position="395"/>
        <end position="412"/>
    </location>
</feature>
<dbReference type="EMBL" id="MU007013">
    <property type="protein sequence ID" value="KAF2435576.1"/>
    <property type="molecule type" value="Genomic_DNA"/>
</dbReference>
<organism evidence="7 8">
    <name type="scientific">Tothia fuscella</name>
    <dbReference type="NCBI Taxonomy" id="1048955"/>
    <lineage>
        <taxon>Eukaryota</taxon>
        <taxon>Fungi</taxon>
        <taxon>Dikarya</taxon>
        <taxon>Ascomycota</taxon>
        <taxon>Pezizomycotina</taxon>
        <taxon>Dothideomycetes</taxon>
        <taxon>Pleosporomycetidae</taxon>
        <taxon>Venturiales</taxon>
        <taxon>Cylindrosympodiaceae</taxon>
        <taxon>Tothia</taxon>
    </lineage>
</organism>
<comment type="caution">
    <text evidence="7">The sequence shown here is derived from an EMBL/GenBank/DDBJ whole genome shotgun (WGS) entry which is preliminary data.</text>
</comment>
<comment type="function">
    <text evidence="2">The N-terminal domain binds to adenylyl cyclase, thereby enabling adenylyl cyclase to be activated by upstream regulatory signals, such as Ras. The C-terminal domain is required for normal cellular morphology and growth control.</text>
</comment>
<evidence type="ECO:0000256" key="3">
    <source>
        <dbReference type="ARBA" id="ARBA00072052"/>
    </source>
</evidence>
<evidence type="ECO:0000256" key="1">
    <source>
        <dbReference type="ARBA" id="ARBA00007659"/>
    </source>
</evidence>
<dbReference type="InterPro" id="IPR013912">
    <property type="entry name" value="Adenylate_cyclase-assoc_CAP_C"/>
</dbReference>
<dbReference type="Pfam" id="PF08603">
    <property type="entry name" value="CAP_C"/>
    <property type="match status" value="1"/>
</dbReference>
<keyword evidence="8" id="KW-1185">Reference proteome</keyword>
<dbReference type="PROSITE" id="PS51329">
    <property type="entry name" value="C_CAP_COFACTOR_C"/>
    <property type="match status" value="1"/>
</dbReference>
<feature type="compositionally biased region" description="Polar residues" evidence="5">
    <location>
        <begin position="63"/>
        <end position="72"/>
    </location>
</feature>
<dbReference type="InterPro" id="IPR036223">
    <property type="entry name" value="CAP_C_sf"/>
</dbReference>
<evidence type="ECO:0000313" key="7">
    <source>
        <dbReference type="EMBL" id="KAF2435576.1"/>
    </source>
</evidence>
<evidence type="ECO:0000259" key="6">
    <source>
        <dbReference type="PROSITE" id="PS51329"/>
    </source>
</evidence>
<dbReference type="FunFam" id="1.25.40.330:FF:000001">
    <property type="entry name" value="Adenylyl cyclase-associated protein"/>
    <property type="match status" value="1"/>
</dbReference>
<dbReference type="FunFam" id="2.160.20.70:FF:000008">
    <property type="entry name" value="Adenylyl cyclase-associated protein"/>
    <property type="match status" value="1"/>
</dbReference>
<dbReference type="Pfam" id="PF21938">
    <property type="entry name" value="CAP_N"/>
    <property type="match status" value="1"/>
</dbReference>
<dbReference type="InterPro" id="IPR016098">
    <property type="entry name" value="CAP/MinC_C"/>
</dbReference>
<feature type="region of interest" description="Disordered" evidence="5">
    <location>
        <begin position="352"/>
        <end position="412"/>
    </location>
</feature>
<dbReference type="PANTHER" id="PTHR10652">
    <property type="entry name" value="ADENYLYL CYCLASE-ASSOCIATED PROTEIN"/>
    <property type="match status" value="1"/>
</dbReference>
<gene>
    <name evidence="7" type="ORF">EJ08DRAFT_580564</name>
</gene>
<dbReference type="InterPro" id="IPR017901">
    <property type="entry name" value="C-CAP_CF_C-like"/>
</dbReference>
<feature type="compositionally biased region" description="Polar residues" evidence="5">
    <location>
        <begin position="356"/>
        <end position="367"/>
    </location>
</feature>
<dbReference type="SMART" id="SM00673">
    <property type="entry name" value="CARP"/>
    <property type="match status" value="2"/>
</dbReference>
<dbReference type="GO" id="GO:0007015">
    <property type="term" value="P:actin filament organization"/>
    <property type="evidence" value="ECO:0007669"/>
    <property type="project" value="TreeGrafter"/>
</dbReference>
<feature type="compositionally biased region" description="Low complexity" evidence="5">
    <location>
        <begin position="78"/>
        <end position="87"/>
    </location>
</feature>
<dbReference type="InterPro" id="IPR053950">
    <property type="entry name" value="CAP_N"/>
</dbReference>